<dbReference type="PANTHER" id="PTHR44379:SF8">
    <property type="entry name" value="XANTHINE DEHYDROGENASE IRON-SULFUR-BINDING SUBUNIT XDHC-RELATED"/>
    <property type="match status" value="1"/>
</dbReference>
<feature type="domain" description="2Fe-2S ferredoxin-type" evidence="6">
    <location>
        <begin position="56"/>
        <end position="132"/>
    </location>
</feature>
<dbReference type="PANTHER" id="PTHR44379">
    <property type="entry name" value="OXIDOREDUCTASE WITH IRON-SULFUR SUBUNIT"/>
    <property type="match status" value="1"/>
</dbReference>
<accession>A0A2S9YCJ1</accession>
<keyword evidence="5" id="KW-0411">Iron-sulfur</keyword>
<dbReference type="InterPro" id="IPR036010">
    <property type="entry name" value="2Fe-2S_ferredoxin-like_sf"/>
</dbReference>
<evidence type="ECO:0000256" key="3">
    <source>
        <dbReference type="ARBA" id="ARBA00023002"/>
    </source>
</evidence>
<proteinExistence type="predicted"/>
<keyword evidence="8" id="KW-1185">Reference proteome</keyword>
<dbReference type="InterPro" id="IPR036884">
    <property type="entry name" value="2Fe-2S-bd_dom_sf"/>
</dbReference>
<keyword evidence="1" id="KW-0001">2Fe-2S</keyword>
<evidence type="ECO:0000259" key="6">
    <source>
        <dbReference type="PROSITE" id="PS51085"/>
    </source>
</evidence>
<evidence type="ECO:0000256" key="1">
    <source>
        <dbReference type="ARBA" id="ARBA00022714"/>
    </source>
</evidence>
<dbReference type="InterPro" id="IPR051452">
    <property type="entry name" value="Diverse_Oxidoreductases"/>
</dbReference>
<dbReference type="Pfam" id="PF01799">
    <property type="entry name" value="Fer2_2"/>
    <property type="match status" value="1"/>
</dbReference>
<keyword evidence="4" id="KW-0408">Iron</keyword>
<dbReference type="Gene3D" id="3.10.20.30">
    <property type="match status" value="1"/>
</dbReference>
<gene>
    <name evidence="7" type="primary">coxS</name>
    <name evidence="7" type="ORF">ENSA5_20110</name>
</gene>
<dbReference type="GO" id="GO:0046872">
    <property type="term" value="F:metal ion binding"/>
    <property type="evidence" value="ECO:0007669"/>
    <property type="project" value="UniProtKB-KW"/>
</dbReference>
<dbReference type="PROSITE" id="PS00197">
    <property type="entry name" value="2FE2S_FER_1"/>
    <property type="match status" value="1"/>
</dbReference>
<evidence type="ECO:0000256" key="2">
    <source>
        <dbReference type="ARBA" id="ARBA00022723"/>
    </source>
</evidence>
<organism evidence="7 8">
    <name type="scientific">Enhygromyxa salina</name>
    <dbReference type="NCBI Taxonomy" id="215803"/>
    <lineage>
        <taxon>Bacteria</taxon>
        <taxon>Pseudomonadati</taxon>
        <taxon>Myxococcota</taxon>
        <taxon>Polyangia</taxon>
        <taxon>Nannocystales</taxon>
        <taxon>Nannocystaceae</taxon>
        <taxon>Enhygromyxa</taxon>
    </lineage>
</organism>
<dbReference type="RefSeq" id="WP_106391445.1">
    <property type="nucleotide sequence ID" value="NZ_PVNK01000110.1"/>
</dbReference>
<dbReference type="InterPro" id="IPR006058">
    <property type="entry name" value="2Fe2S_fd_BS"/>
</dbReference>
<dbReference type="Proteomes" id="UP000237968">
    <property type="component" value="Unassembled WGS sequence"/>
</dbReference>
<dbReference type="InterPro" id="IPR002888">
    <property type="entry name" value="2Fe-2S-bd"/>
</dbReference>
<dbReference type="AlphaFoldDB" id="A0A2S9YCJ1"/>
<evidence type="ECO:0000313" key="8">
    <source>
        <dbReference type="Proteomes" id="UP000237968"/>
    </source>
</evidence>
<dbReference type="SUPFAM" id="SSF54292">
    <property type="entry name" value="2Fe-2S ferredoxin-like"/>
    <property type="match status" value="1"/>
</dbReference>
<dbReference type="EC" id="1.2.7.4" evidence="7"/>
<dbReference type="InterPro" id="IPR001041">
    <property type="entry name" value="2Fe-2S_ferredoxin-type"/>
</dbReference>
<dbReference type="PROSITE" id="PS51085">
    <property type="entry name" value="2FE2S_FER_2"/>
    <property type="match status" value="1"/>
</dbReference>
<dbReference type="OrthoDB" id="9775084at2"/>
<dbReference type="EMBL" id="PVNK01000110">
    <property type="protein sequence ID" value="PRQ02834.1"/>
    <property type="molecule type" value="Genomic_DNA"/>
</dbReference>
<protein>
    <submittedName>
        <fullName evidence="7">Carbon monoxide dehydrogenase small chain</fullName>
        <ecNumber evidence="7">1.2.7.4</ecNumber>
    </submittedName>
</protein>
<dbReference type="Pfam" id="PF00111">
    <property type="entry name" value="Fer2"/>
    <property type="match status" value="1"/>
</dbReference>
<dbReference type="PROSITE" id="PS51257">
    <property type="entry name" value="PROKAR_LIPOPROTEIN"/>
    <property type="match status" value="1"/>
</dbReference>
<name>A0A2S9YCJ1_9BACT</name>
<keyword evidence="3 7" id="KW-0560">Oxidoreductase</keyword>
<dbReference type="SUPFAM" id="SSF47741">
    <property type="entry name" value="CO dehydrogenase ISP C-domain like"/>
    <property type="match status" value="1"/>
</dbReference>
<dbReference type="GO" id="GO:0051537">
    <property type="term" value="F:2 iron, 2 sulfur cluster binding"/>
    <property type="evidence" value="ECO:0007669"/>
    <property type="project" value="UniProtKB-KW"/>
</dbReference>
<evidence type="ECO:0000256" key="5">
    <source>
        <dbReference type="ARBA" id="ARBA00023014"/>
    </source>
</evidence>
<evidence type="ECO:0000256" key="4">
    <source>
        <dbReference type="ARBA" id="ARBA00023004"/>
    </source>
</evidence>
<evidence type="ECO:0000313" key="7">
    <source>
        <dbReference type="EMBL" id="PRQ02834.1"/>
    </source>
</evidence>
<dbReference type="InterPro" id="IPR012675">
    <property type="entry name" value="Beta-grasp_dom_sf"/>
</dbReference>
<reference evidence="7 8" key="1">
    <citation type="submission" date="2018-03" db="EMBL/GenBank/DDBJ databases">
        <title>Draft Genome Sequences of the Obligatory Marine Myxobacteria Enhygromyxa salina SWB005.</title>
        <authorList>
            <person name="Poehlein A."/>
            <person name="Moghaddam J.A."/>
            <person name="Harms H."/>
            <person name="Alanjari M."/>
            <person name="Koenig G.M."/>
            <person name="Daniel R."/>
            <person name="Schaeberle T.F."/>
        </authorList>
    </citation>
    <scope>NUCLEOTIDE SEQUENCE [LARGE SCALE GENOMIC DNA]</scope>
    <source>
        <strain evidence="7 8">SWB005</strain>
    </source>
</reference>
<dbReference type="GO" id="GO:0043885">
    <property type="term" value="F:anaerobic carbon-monoxide dehydrogenase activity"/>
    <property type="evidence" value="ECO:0007669"/>
    <property type="project" value="UniProtKB-EC"/>
</dbReference>
<dbReference type="Gene3D" id="1.10.150.120">
    <property type="entry name" value="[2Fe-2S]-binding domain"/>
    <property type="match status" value="1"/>
</dbReference>
<comment type="caution">
    <text evidence="7">The sequence shown here is derived from an EMBL/GenBank/DDBJ whole genome shotgun (WGS) entry which is preliminary data.</text>
</comment>
<keyword evidence="2" id="KW-0479">Metal-binding</keyword>
<sequence>MSDHSKQPGGVTRRGLFRTLGAATLVAGCVKQDPGSENPERSEAPELDDALGLTPAPLEFVLDGQPVQAEVEARTTLLELLRLDLDRTGTKVVCDRGACGACMVLVDGVPRNSCMMLAHDVGGSEVTTVAGLAEGEQLSALQLAFIEHDALQCGFCTSGMLISSTALLREGGPLTRGQVEDAIAGNLCRCGTYPHVVDAVLAVANGEGGRRQTELLQVKKGGA</sequence>